<gene>
    <name evidence="2" type="ORF">PGLA2088_LOCUS43774</name>
</gene>
<keyword evidence="1" id="KW-1133">Transmembrane helix</keyword>
<protein>
    <submittedName>
        <fullName evidence="2">Uncharacterized protein</fullName>
    </submittedName>
</protein>
<keyword evidence="1" id="KW-0812">Transmembrane</keyword>
<evidence type="ECO:0000313" key="2">
    <source>
        <dbReference type="EMBL" id="CAE8724596.1"/>
    </source>
</evidence>
<keyword evidence="1" id="KW-0472">Membrane</keyword>
<comment type="caution">
    <text evidence="2">The sequence shown here is derived from an EMBL/GenBank/DDBJ whole genome shotgun (WGS) entry which is preliminary data.</text>
</comment>
<evidence type="ECO:0000313" key="3">
    <source>
        <dbReference type="Proteomes" id="UP000626109"/>
    </source>
</evidence>
<dbReference type="EMBL" id="CAJNNW010034922">
    <property type="protein sequence ID" value="CAE8724596.1"/>
    <property type="molecule type" value="Genomic_DNA"/>
</dbReference>
<dbReference type="AlphaFoldDB" id="A0A813LE00"/>
<name>A0A813LE00_POLGL</name>
<sequence length="100" mass="11112">MKPLGYATNAQRGRLLLTHGRRLMRFAISARLIACLFVHRAMVVVAVVVVIIVVVEGERAVHQKIQGWRAYLKVAKASAEYLHTCPCSCQLHPGHSFCST</sequence>
<feature type="transmembrane region" description="Helical" evidence="1">
    <location>
        <begin position="32"/>
        <end position="55"/>
    </location>
</feature>
<accession>A0A813LE00</accession>
<organism evidence="2 3">
    <name type="scientific">Polarella glacialis</name>
    <name type="common">Dinoflagellate</name>
    <dbReference type="NCBI Taxonomy" id="89957"/>
    <lineage>
        <taxon>Eukaryota</taxon>
        <taxon>Sar</taxon>
        <taxon>Alveolata</taxon>
        <taxon>Dinophyceae</taxon>
        <taxon>Suessiales</taxon>
        <taxon>Suessiaceae</taxon>
        <taxon>Polarella</taxon>
    </lineage>
</organism>
<reference evidence="2" key="1">
    <citation type="submission" date="2021-02" db="EMBL/GenBank/DDBJ databases">
        <authorList>
            <person name="Dougan E. K."/>
            <person name="Rhodes N."/>
            <person name="Thang M."/>
            <person name="Chan C."/>
        </authorList>
    </citation>
    <scope>NUCLEOTIDE SEQUENCE</scope>
</reference>
<evidence type="ECO:0000256" key="1">
    <source>
        <dbReference type="SAM" id="Phobius"/>
    </source>
</evidence>
<proteinExistence type="predicted"/>
<dbReference type="Proteomes" id="UP000626109">
    <property type="component" value="Unassembled WGS sequence"/>
</dbReference>